<comment type="caution">
    <text evidence="3">The sequence shown here is derived from an EMBL/GenBank/DDBJ whole genome shotgun (WGS) entry which is preliminary data.</text>
</comment>
<evidence type="ECO:0000313" key="3">
    <source>
        <dbReference type="EMBL" id="KAL1612564.1"/>
    </source>
</evidence>
<dbReference type="EMBL" id="JAKJXO020000001">
    <property type="protein sequence ID" value="KAL1612564.1"/>
    <property type="molecule type" value="Genomic_DNA"/>
</dbReference>
<accession>A0ABR3S785</accession>
<name>A0ABR3S785_9PLEO</name>
<proteinExistence type="inferred from homology"/>
<keyword evidence="4" id="KW-1185">Reference proteome</keyword>
<reference evidence="3 4" key="1">
    <citation type="submission" date="2024-02" db="EMBL/GenBank/DDBJ databases">
        <title>De novo assembly and annotation of 12 fungi associated with fruit tree decline syndrome in Ontario, Canada.</title>
        <authorList>
            <person name="Sulman M."/>
            <person name="Ellouze W."/>
            <person name="Ilyukhin E."/>
        </authorList>
    </citation>
    <scope>NUCLEOTIDE SEQUENCE [LARGE SCALE GENOMIC DNA]</scope>
    <source>
        <strain evidence="3 4">M42-189</strain>
    </source>
</reference>
<comment type="similarity">
    <text evidence="1">Belongs to the short-chain dehydrogenases/reductases (SDR) family.</text>
</comment>
<dbReference type="Gene3D" id="3.40.50.720">
    <property type="entry name" value="NAD(P)-binding Rossmann-like Domain"/>
    <property type="match status" value="1"/>
</dbReference>
<gene>
    <name evidence="3" type="ORF">SLS60_000792</name>
</gene>
<keyword evidence="2" id="KW-0560">Oxidoreductase</keyword>
<dbReference type="InterPro" id="IPR036291">
    <property type="entry name" value="NAD(P)-bd_dom_sf"/>
</dbReference>
<dbReference type="CDD" id="cd05233">
    <property type="entry name" value="SDR_c"/>
    <property type="match status" value="1"/>
</dbReference>
<evidence type="ECO:0000256" key="1">
    <source>
        <dbReference type="ARBA" id="ARBA00006484"/>
    </source>
</evidence>
<dbReference type="Pfam" id="PF13561">
    <property type="entry name" value="adh_short_C2"/>
    <property type="match status" value="1"/>
</dbReference>
<evidence type="ECO:0000256" key="2">
    <source>
        <dbReference type="ARBA" id="ARBA00023002"/>
    </source>
</evidence>
<sequence>MSTADKTAPNESLRLQEQDLKGKVALITRSDIYPSGATKGIGRAITLELATRGASIIGTYSSPESAQLFPALSQEITSLYSSSSVTTPAPKFIGVQFHIALPDSSGAVAKILEALTTHFSSKIDIVIFNAAVMTLAKMGEGSVREDVVDLALAGNVRFPVMLMEHLLREDAFRKQGRVVAISSEGVRARRPDGGAIYAATKAALECLMRKWADELGNRPGMEGTTFNSVSVGFTKTEAYKRISPDLRDELEASDAAEVAVANRIGEVEDVAGVVGLLVSGKAKVRQM</sequence>
<protein>
    <submittedName>
        <fullName evidence="3">Uncharacterized protein</fullName>
    </submittedName>
</protein>
<dbReference type="PANTHER" id="PTHR43639">
    <property type="entry name" value="OXIDOREDUCTASE, SHORT-CHAIN DEHYDROGENASE/REDUCTASE FAMILY (AFU_ORTHOLOGUE AFUA_5G02870)"/>
    <property type="match status" value="1"/>
</dbReference>
<organism evidence="3 4">
    <name type="scientific">Paraconiothyrium brasiliense</name>
    <dbReference type="NCBI Taxonomy" id="300254"/>
    <lineage>
        <taxon>Eukaryota</taxon>
        <taxon>Fungi</taxon>
        <taxon>Dikarya</taxon>
        <taxon>Ascomycota</taxon>
        <taxon>Pezizomycotina</taxon>
        <taxon>Dothideomycetes</taxon>
        <taxon>Pleosporomycetidae</taxon>
        <taxon>Pleosporales</taxon>
        <taxon>Massarineae</taxon>
        <taxon>Didymosphaeriaceae</taxon>
        <taxon>Paraconiothyrium</taxon>
    </lineage>
</organism>
<dbReference type="Proteomes" id="UP001521785">
    <property type="component" value="Unassembled WGS sequence"/>
</dbReference>
<dbReference type="InterPro" id="IPR002347">
    <property type="entry name" value="SDR_fam"/>
</dbReference>
<dbReference type="SUPFAM" id="SSF51735">
    <property type="entry name" value="NAD(P)-binding Rossmann-fold domains"/>
    <property type="match status" value="1"/>
</dbReference>
<dbReference type="PANTHER" id="PTHR43639:SF1">
    <property type="entry name" value="SHORT-CHAIN DEHYDROGENASE_REDUCTASE FAMILY PROTEIN"/>
    <property type="match status" value="1"/>
</dbReference>
<dbReference type="PRINTS" id="PR00081">
    <property type="entry name" value="GDHRDH"/>
</dbReference>
<evidence type="ECO:0000313" key="4">
    <source>
        <dbReference type="Proteomes" id="UP001521785"/>
    </source>
</evidence>